<keyword evidence="3" id="KW-1185">Reference proteome</keyword>
<evidence type="ECO:0000256" key="1">
    <source>
        <dbReference type="SAM" id="SignalP"/>
    </source>
</evidence>
<keyword evidence="1" id="KW-0732">Signal</keyword>
<organism evidence="2 3">
    <name type="scientific">Prorocentrum cordatum</name>
    <dbReference type="NCBI Taxonomy" id="2364126"/>
    <lineage>
        <taxon>Eukaryota</taxon>
        <taxon>Sar</taxon>
        <taxon>Alveolata</taxon>
        <taxon>Dinophyceae</taxon>
        <taxon>Prorocentrales</taxon>
        <taxon>Prorocentraceae</taxon>
        <taxon>Prorocentrum</taxon>
    </lineage>
</organism>
<gene>
    <name evidence="2" type="ORF">PCOR1329_LOCUS40339</name>
</gene>
<protein>
    <recommendedName>
        <fullName evidence="4">NudC domain-containing protein 1</fullName>
    </recommendedName>
</protein>
<evidence type="ECO:0008006" key="4">
    <source>
        <dbReference type="Google" id="ProtNLM"/>
    </source>
</evidence>
<reference evidence="2" key="1">
    <citation type="submission" date="2023-10" db="EMBL/GenBank/DDBJ databases">
        <authorList>
            <person name="Chen Y."/>
            <person name="Shah S."/>
            <person name="Dougan E. K."/>
            <person name="Thang M."/>
            <person name="Chan C."/>
        </authorList>
    </citation>
    <scope>NUCLEOTIDE SEQUENCE [LARGE SCALE GENOMIC DNA]</scope>
</reference>
<comment type="caution">
    <text evidence="2">The sequence shown here is derived from an EMBL/GenBank/DDBJ whole genome shotgun (WGS) entry which is preliminary data.</text>
</comment>
<sequence length="873" mass="96132">MARRRPRLPRVSLLAAAVSSGLGPAALAAGSGDAQAREPMLRRLELTKDALVSQKAKFFTGEFSHANYTFSLRRDSVERKGKGEVWLLFDKSKGPRFRIRGEAESQRFGHGEITLVVDTDQKMLYAHFKLDRSMDRLHESQCVKYRFPEPAKNAERMKFLRKRKERVMEWKKHEEALLSKESDPPLLEVNWTKSYSLKWSLDKIGGNSKKVTGFEMRSPDGRAVKSVELKHVLPGHSAAPKLDRETLFVAPADDCRLDESIPDAQRLAEVELLPPHQKSSALNDLLLALQDHEKGDKWEQLFIALSVITVPGDVSVLIEDPVPPDLSNMHNVRFNYRASLVQGGQGHTSEGSVWLGLGGEHRRFRLSGEAMGTKVGDLTMDLVAEAGKKVYANVNLSAQLESQCVVYDYPTVDRQEKKHLHELASQGLAFFAIAELDSEDCCIFVAELARGRLLHIWVDKEQTDKPNMILRSEVHKNGEVLRTTDILDWSVNEGVQKNVKPKKEWGCAPHREGDEQLARLGLSHPVHKKSVQLQDSLYALKELPADFTLMEILGLTGDVGIMVQEPKPPDLWAVPAVTFGYTVSLGQTDSEFTDTTRIAGHFAADLNGNLIQITAGSSASGISNVSVLLDPEQLAVQVTEPDGKTSCLTLPVKDSQESEERIQEAPGVFEGVEEVNGSECDRFSYTGTGPHQERVKFWWSMEDKRVCRLLVETSDEYATGTAKIDVPEWTLSYEPQDVVGDMSLEAALYMEEHALDPAAPGRSKPGLQCESAAESRNSWLSLASHAPEVSMLAGNAVAKLAEASGVVGLLPEKFANLLSRVVITSPSEAGSAPASAPIPADSSCSDFSGRWVTPAGSLVRRRSCADGLLPVGH</sequence>
<evidence type="ECO:0000313" key="2">
    <source>
        <dbReference type="EMBL" id="CAK0846997.1"/>
    </source>
</evidence>
<dbReference type="EMBL" id="CAUYUJ010014861">
    <property type="protein sequence ID" value="CAK0846997.1"/>
    <property type="molecule type" value="Genomic_DNA"/>
</dbReference>
<dbReference type="Proteomes" id="UP001189429">
    <property type="component" value="Unassembled WGS sequence"/>
</dbReference>
<evidence type="ECO:0000313" key="3">
    <source>
        <dbReference type="Proteomes" id="UP001189429"/>
    </source>
</evidence>
<feature type="chain" id="PRO_5045628360" description="NudC domain-containing protein 1" evidence="1">
    <location>
        <begin position="37"/>
        <end position="873"/>
    </location>
</feature>
<name>A0ABN9TLW7_9DINO</name>
<accession>A0ABN9TLW7</accession>
<proteinExistence type="predicted"/>
<feature type="signal peptide" evidence="1">
    <location>
        <begin position="1"/>
        <end position="36"/>
    </location>
</feature>